<dbReference type="Proteomes" id="UP001210809">
    <property type="component" value="Unassembled WGS sequence"/>
</dbReference>
<evidence type="ECO:0000313" key="3">
    <source>
        <dbReference type="EMBL" id="CUQ84930.1"/>
    </source>
</evidence>
<dbReference type="InterPro" id="IPR000238">
    <property type="entry name" value="RbfA"/>
</dbReference>
<dbReference type="InterPro" id="IPR023799">
    <property type="entry name" value="RbfA_dom_sf"/>
</dbReference>
<dbReference type="Gene3D" id="3.30.300.20">
    <property type="match status" value="1"/>
</dbReference>
<dbReference type="PANTHER" id="PTHR33515:SF1">
    <property type="entry name" value="RIBOSOME-BINDING FACTOR A, CHLOROPLASTIC-RELATED"/>
    <property type="match status" value="1"/>
</dbReference>
<proteinExistence type="inferred from homology"/>
<dbReference type="NCBIfam" id="TIGR00082">
    <property type="entry name" value="rbfA"/>
    <property type="match status" value="1"/>
</dbReference>
<reference evidence="3 5" key="1">
    <citation type="submission" date="2015-09" db="EMBL/GenBank/DDBJ databases">
        <authorList>
            <consortium name="Pathogen Informatics"/>
        </authorList>
    </citation>
    <scope>NUCLEOTIDE SEQUENCE [LARGE SCALE GENOMIC DNA]</scope>
    <source>
        <strain evidence="3 5">2789STDY5834928</strain>
    </source>
</reference>
<keyword evidence="1 2" id="KW-0690">Ribosome biogenesis</keyword>
<dbReference type="AlphaFoldDB" id="A0A174ZNU9"/>
<organism evidence="3 5">
    <name type="scientific">[Eubacterium] siraeum</name>
    <dbReference type="NCBI Taxonomy" id="39492"/>
    <lineage>
        <taxon>Bacteria</taxon>
        <taxon>Bacillati</taxon>
        <taxon>Bacillota</taxon>
        <taxon>Clostridia</taxon>
        <taxon>Eubacteriales</taxon>
        <taxon>Oscillospiraceae</taxon>
        <taxon>Oscillospiraceae incertae sedis</taxon>
    </lineage>
</organism>
<evidence type="ECO:0000313" key="4">
    <source>
        <dbReference type="EMBL" id="MDB8004206.1"/>
    </source>
</evidence>
<comment type="similarity">
    <text evidence="2">Belongs to the RbfA family.</text>
</comment>
<comment type="function">
    <text evidence="2">One of several proteins that assist in the late maturation steps of the functional core of the 30S ribosomal subunit. Associates with free 30S ribosomal subunits (but not with 30S subunits that are part of 70S ribosomes or polysomes). Required for efficient processing of 16S rRNA. May interact with the 5'-terminal helix region of 16S rRNA.</text>
</comment>
<comment type="subunit">
    <text evidence="2">Monomer. Binds 30S ribosomal subunits, but not 50S ribosomal subunits or 70S ribosomes.</text>
</comment>
<dbReference type="GO" id="GO:0030490">
    <property type="term" value="P:maturation of SSU-rRNA"/>
    <property type="evidence" value="ECO:0007669"/>
    <property type="project" value="UniProtKB-UniRule"/>
</dbReference>
<dbReference type="PANTHER" id="PTHR33515">
    <property type="entry name" value="RIBOSOME-BINDING FACTOR A, CHLOROPLASTIC-RELATED"/>
    <property type="match status" value="1"/>
</dbReference>
<dbReference type="STRING" id="39492.ERS852540_01011"/>
<keyword evidence="2" id="KW-0963">Cytoplasm</keyword>
<comment type="subcellular location">
    <subcellularLocation>
        <location evidence="2">Cytoplasm</location>
    </subcellularLocation>
</comment>
<evidence type="ECO:0000256" key="2">
    <source>
        <dbReference type="HAMAP-Rule" id="MF_00003"/>
    </source>
</evidence>
<dbReference type="EMBL" id="CZBY01000006">
    <property type="protein sequence ID" value="CUQ84930.1"/>
    <property type="molecule type" value="Genomic_DNA"/>
</dbReference>
<dbReference type="SUPFAM" id="SSF89919">
    <property type="entry name" value="Ribosome-binding factor A, RbfA"/>
    <property type="match status" value="1"/>
</dbReference>
<dbReference type="EMBL" id="JAQLXW010000012">
    <property type="protein sequence ID" value="MDB8004206.1"/>
    <property type="molecule type" value="Genomic_DNA"/>
</dbReference>
<dbReference type="OrthoDB" id="307788at2"/>
<dbReference type="GO" id="GO:0005829">
    <property type="term" value="C:cytosol"/>
    <property type="evidence" value="ECO:0007669"/>
    <property type="project" value="TreeGrafter"/>
</dbReference>
<sequence>MANFNTARLAEDIKREISTAMRDIKDGAVVKAMVGVSRCELTSDLSYCKVYITTLEGGDTTKNVAEHLKKAEGFFKRRINERVKMRKLPQLIFVPDNSMDYYEHISEVISKLPKPAEPDDNGDDER</sequence>
<accession>A0A174ZNU9</accession>
<reference evidence="4" key="2">
    <citation type="submission" date="2023-01" db="EMBL/GenBank/DDBJ databases">
        <title>Human gut microbiome strain richness.</title>
        <authorList>
            <person name="Chen-Liaw A."/>
        </authorList>
    </citation>
    <scope>NUCLEOTIDE SEQUENCE</scope>
    <source>
        <strain evidence="4">1001283st1_G1_1001283B150217_161031</strain>
    </source>
</reference>
<name>A0A174ZNU9_9FIRM</name>
<dbReference type="GO" id="GO:0043024">
    <property type="term" value="F:ribosomal small subunit binding"/>
    <property type="evidence" value="ECO:0007669"/>
    <property type="project" value="TreeGrafter"/>
</dbReference>
<gene>
    <name evidence="2 3" type="primary">rbfA</name>
    <name evidence="3" type="ORF">ERS852540_01011</name>
    <name evidence="4" type="ORF">PNE09_09025</name>
</gene>
<evidence type="ECO:0000256" key="1">
    <source>
        <dbReference type="ARBA" id="ARBA00022517"/>
    </source>
</evidence>
<dbReference type="Pfam" id="PF02033">
    <property type="entry name" value="RBFA"/>
    <property type="match status" value="1"/>
</dbReference>
<evidence type="ECO:0000313" key="5">
    <source>
        <dbReference type="Proteomes" id="UP000095662"/>
    </source>
</evidence>
<dbReference type="InterPro" id="IPR015946">
    <property type="entry name" value="KH_dom-like_a/b"/>
</dbReference>
<protein>
    <recommendedName>
        <fullName evidence="2">Ribosome-binding factor A</fullName>
    </recommendedName>
</protein>
<dbReference type="Proteomes" id="UP000095662">
    <property type="component" value="Unassembled WGS sequence"/>
</dbReference>
<dbReference type="HAMAP" id="MF_00003">
    <property type="entry name" value="RbfA"/>
    <property type="match status" value="1"/>
</dbReference>